<evidence type="ECO:0000256" key="4">
    <source>
        <dbReference type="PROSITE-ProRule" id="PRU00175"/>
    </source>
</evidence>
<reference evidence="6 7" key="1">
    <citation type="journal article" date="2013" name="BMC Genomics">
        <title>The miniature genome of a carnivorous plant Genlisea aurea contains a low number of genes and short non-coding sequences.</title>
        <authorList>
            <person name="Leushkin E.V."/>
            <person name="Sutormin R.A."/>
            <person name="Nabieva E.R."/>
            <person name="Penin A.A."/>
            <person name="Kondrashov A.S."/>
            <person name="Logacheva M.D."/>
        </authorList>
    </citation>
    <scope>NUCLEOTIDE SEQUENCE [LARGE SCALE GENOMIC DNA]</scope>
</reference>
<dbReference type="GO" id="GO:0004842">
    <property type="term" value="F:ubiquitin-protein transferase activity"/>
    <property type="evidence" value="ECO:0007669"/>
    <property type="project" value="TreeGrafter"/>
</dbReference>
<organism evidence="6 7">
    <name type="scientific">Genlisea aurea</name>
    <dbReference type="NCBI Taxonomy" id="192259"/>
    <lineage>
        <taxon>Eukaryota</taxon>
        <taxon>Viridiplantae</taxon>
        <taxon>Streptophyta</taxon>
        <taxon>Embryophyta</taxon>
        <taxon>Tracheophyta</taxon>
        <taxon>Spermatophyta</taxon>
        <taxon>Magnoliopsida</taxon>
        <taxon>eudicotyledons</taxon>
        <taxon>Gunneridae</taxon>
        <taxon>Pentapetalae</taxon>
        <taxon>asterids</taxon>
        <taxon>lamiids</taxon>
        <taxon>Lamiales</taxon>
        <taxon>Lentibulariaceae</taxon>
        <taxon>Genlisea</taxon>
    </lineage>
</organism>
<feature type="non-terminal residue" evidence="6">
    <location>
        <position position="192"/>
    </location>
</feature>
<protein>
    <recommendedName>
        <fullName evidence="5">RING-type domain-containing protein</fullName>
    </recommendedName>
</protein>
<dbReference type="InterPro" id="IPR001841">
    <property type="entry name" value="Znf_RING"/>
</dbReference>
<dbReference type="EMBL" id="AUSU01001713">
    <property type="protein sequence ID" value="EPS70358.1"/>
    <property type="molecule type" value="Genomic_DNA"/>
</dbReference>
<dbReference type="Pfam" id="PF13920">
    <property type="entry name" value="zf-C3HC4_3"/>
    <property type="match status" value="1"/>
</dbReference>
<evidence type="ECO:0000259" key="5">
    <source>
        <dbReference type="PROSITE" id="PS50089"/>
    </source>
</evidence>
<comment type="caution">
    <text evidence="6">The sequence shown here is derived from an EMBL/GenBank/DDBJ whole genome shotgun (WGS) entry which is preliminary data.</text>
</comment>
<sequence>SFLGEDISNQIQNQMFEIDRFIAQHTEKITTEMENRQKKYSRRIAAAVQQDAIKKLKAKEDEIQKIGKLNWELEEQVKFLAAENQLWRDLAQSKETAANELRHSLEQVLAQIERQRQGEDPAADDSKSYCGSTAAAESNIGGRFCCRCRREESCVLLLPCRHLCVCASCVSAVHVCPLCRSTKTATFHINLS</sequence>
<name>S8E3V9_9LAMI</name>
<keyword evidence="1" id="KW-0479">Metal-binding</keyword>
<accession>S8E3V9</accession>
<evidence type="ECO:0000256" key="2">
    <source>
        <dbReference type="ARBA" id="ARBA00022771"/>
    </source>
</evidence>
<dbReference type="GO" id="GO:0043067">
    <property type="term" value="P:regulation of programmed cell death"/>
    <property type="evidence" value="ECO:0007669"/>
    <property type="project" value="TreeGrafter"/>
</dbReference>
<dbReference type="PANTHER" id="PTHR42647:SF12">
    <property type="entry name" value="BOI-RELATED E3 UBIQUITIN-PROTEIN LIGASE 2-RELATED"/>
    <property type="match status" value="1"/>
</dbReference>
<dbReference type="Gene3D" id="3.30.40.10">
    <property type="entry name" value="Zinc/RING finger domain, C3HC4 (zinc finger)"/>
    <property type="match status" value="1"/>
</dbReference>
<keyword evidence="7" id="KW-1185">Reference proteome</keyword>
<dbReference type="PANTHER" id="PTHR42647">
    <property type="entry name" value="SBP (S-RIBONUCLEASE BINDING PROTEIN) FAMILY PROTEIN"/>
    <property type="match status" value="1"/>
</dbReference>
<dbReference type="PIRSF" id="PIRSF036836">
    <property type="entry name" value="RNase_bind_SBP1"/>
    <property type="match status" value="1"/>
</dbReference>
<keyword evidence="3" id="KW-0862">Zinc</keyword>
<dbReference type="PROSITE" id="PS50089">
    <property type="entry name" value="ZF_RING_2"/>
    <property type="match status" value="1"/>
</dbReference>
<dbReference type="CDD" id="cd16649">
    <property type="entry name" value="mRING-HC-C3HC5_CGRF1-like"/>
    <property type="match status" value="1"/>
</dbReference>
<evidence type="ECO:0000256" key="1">
    <source>
        <dbReference type="ARBA" id="ARBA00022723"/>
    </source>
</evidence>
<dbReference type="AlphaFoldDB" id="S8E3V9"/>
<dbReference type="Proteomes" id="UP000015453">
    <property type="component" value="Unassembled WGS sequence"/>
</dbReference>
<dbReference type="OrthoDB" id="1711136at2759"/>
<evidence type="ECO:0000256" key="3">
    <source>
        <dbReference type="ARBA" id="ARBA00022833"/>
    </source>
</evidence>
<proteinExistence type="predicted"/>
<evidence type="ECO:0000313" key="6">
    <source>
        <dbReference type="EMBL" id="EPS70358.1"/>
    </source>
</evidence>
<dbReference type="GO" id="GO:0008270">
    <property type="term" value="F:zinc ion binding"/>
    <property type="evidence" value="ECO:0007669"/>
    <property type="project" value="UniProtKB-KW"/>
</dbReference>
<gene>
    <name evidence="6" type="ORF">M569_04406</name>
</gene>
<keyword evidence="2 4" id="KW-0863">Zinc-finger</keyword>
<dbReference type="InterPro" id="IPR013083">
    <property type="entry name" value="Znf_RING/FYVE/PHD"/>
</dbReference>
<evidence type="ECO:0000313" key="7">
    <source>
        <dbReference type="Proteomes" id="UP000015453"/>
    </source>
</evidence>
<feature type="non-terminal residue" evidence="6">
    <location>
        <position position="1"/>
    </location>
</feature>
<feature type="domain" description="RING-type" evidence="5">
    <location>
        <begin position="145"/>
        <end position="180"/>
    </location>
</feature>